<dbReference type="InterPro" id="IPR001763">
    <property type="entry name" value="Rhodanese-like_dom"/>
</dbReference>
<protein>
    <submittedName>
        <fullName evidence="3">Rhodanese-like domain-containing protein</fullName>
    </submittedName>
</protein>
<keyword evidence="4" id="KW-1185">Reference proteome</keyword>
<dbReference type="SMART" id="SM00450">
    <property type="entry name" value="RHOD"/>
    <property type="match status" value="1"/>
</dbReference>
<organism evidence="3 4">
    <name type="scientific">Benzoatithermus flavus</name>
    <dbReference type="NCBI Taxonomy" id="3108223"/>
    <lineage>
        <taxon>Bacteria</taxon>
        <taxon>Pseudomonadati</taxon>
        <taxon>Pseudomonadota</taxon>
        <taxon>Alphaproteobacteria</taxon>
        <taxon>Geminicoccales</taxon>
        <taxon>Geminicoccaceae</taxon>
        <taxon>Benzoatithermus</taxon>
    </lineage>
</organism>
<feature type="transmembrane region" description="Helical" evidence="1">
    <location>
        <begin position="121"/>
        <end position="143"/>
    </location>
</feature>
<reference evidence="3 4" key="1">
    <citation type="submission" date="2024-01" db="EMBL/GenBank/DDBJ databases">
        <title>Multi-omics insights into the function and evolution of sodium benzoate biodegradation pathways in Benzoatithermus flavus gen. nov., sp. nov. from hot spring.</title>
        <authorList>
            <person name="Hu C.-J."/>
            <person name="Li W.-J."/>
        </authorList>
    </citation>
    <scope>NUCLEOTIDE SEQUENCE [LARGE SCALE GENOMIC DNA]</scope>
    <source>
        <strain evidence="3 4">SYSU G07066</strain>
    </source>
</reference>
<dbReference type="Pfam" id="PF00581">
    <property type="entry name" value="Rhodanese"/>
    <property type="match status" value="1"/>
</dbReference>
<gene>
    <name evidence="3" type="ORF">U1T56_11040</name>
</gene>
<name>A0ABU8XR46_9PROT</name>
<dbReference type="PANTHER" id="PTHR44086:SF10">
    <property type="entry name" value="THIOSULFATE SULFURTRANSFERASE_RHODANESE-LIKE DOMAIN-CONTAINING PROTEIN 3"/>
    <property type="match status" value="1"/>
</dbReference>
<dbReference type="PROSITE" id="PS50206">
    <property type="entry name" value="RHODANESE_3"/>
    <property type="match status" value="1"/>
</dbReference>
<dbReference type="CDD" id="cd00158">
    <property type="entry name" value="RHOD"/>
    <property type="match status" value="1"/>
</dbReference>
<dbReference type="EMBL" id="JBBLZC010000009">
    <property type="protein sequence ID" value="MEK0083690.1"/>
    <property type="molecule type" value="Genomic_DNA"/>
</dbReference>
<evidence type="ECO:0000256" key="1">
    <source>
        <dbReference type="SAM" id="Phobius"/>
    </source>
</evidence>
<dbReference type="Gene3D" id="6.10.140.1340">
    <property type="match status" value="1"/>
</dbReference>
<feature type="domain" description="Rhodanese" evidence="2">
    <location>
        <begin position="21"/>
        <end position="109"/>
    </location>
</feature>
<dbReference type="RefSeq" id="WP_418159535.1">
    <property type="nucleotide sequence ID" value="NZ_JBBLZC010000009.1"/>
</dbReference>
<feature type="transmembrane region" description="Helical" evidence="1">
    <location>
        <begin position="149"/>
        <end position="170"/>
    </location>
</feature>
<proteinExistence type="predicted"/>
<accession>A0ABU8XR46</accession>
<dbReference type="Pfam" id="PF11127">
    <property type="entry name" value="YgaP-like_TM"/>
    <property type="match status" value="1"/>
</dbReference>
<dbReference type="InterPro" id="IPR036873">
    <property type="entry name" value="Rhodanese-like_dom_sf"/>
</dbReference>
<sequence>MTTMTTGLHEVAAGELKRWLDEGSAVVVDVRGEDEHRRERIQGAESMPLDRLDAAALAARRGPRIVLQCNSGARSLQAAQMLLEAGAREVWHLQGGLQAWKRAGLPVAGDARAPLPIMRQVQIAAGSLIVLGFLLGLWVAPAWHLLSGFVGFGLIFAGITGRCGMASLLARLPYNRRASAPTCGTTSGARARCS</sequence>
<evidence type="ECO:0000313" key="4">
    <source>
        <dbReference type="Proteomes" id="UP001375743"/>
    </source>
</evidence>
<dbReference type="Gene3D" id="3.40.250.10">
    <property type="entry name" value="Rhodanese-like domain"/>
    <property type="match status" value="1"/>
</dbReference>
<keyword evidence="1" id="KW-0812">Transmembrane</keyword>
<evidence type="ECO:0000313" key="3">
    <source>
        <dbReference type="EMBL" id="MEK0083690.1"/>
    </source>
</evidence>
<keyword evidence="1" id="KW-0472">Membrane</keyword>
<dbReference type="InterPro" id="IPR021309">
    <property type="entry name" value="YgaP-like_TM"/>
</dbReference>
<dbReference type="Proteomes" id="UP001375743">
    <property type="component" value="Unassembled WGS sequence"/>
</dbReference>
<evidence type="ECO:0000259" key="2">
    <source>
        <dbReference type="PROSITE" id="PS50206"/>
    </source>
</evidence>
<keyword evidence="1" id="KW-1133">Transmembrane helix</keyword>
<dbReference type="SUPFAM" id="SSF52821">
    <property type="entry name" value="Rhodanese/Cell cycle control phosphatase"/>
    <property type="match status" value="1"/>
</dbReference>
<comment type="caution">
    <text evidence="3">The sequence shown here is derived from an EMBL/GenBank/DDBJ whole genome shotgun (WGS) entry which is preliminary data.</text>
</comment>
<dbReference type="PANTHER" id="PTHR44086">
    <property type="entry name" value="THIOSULFATE SULFURTRANSFERASE RDL2, MITOCHONDRIAL-RELATED"/>
    <property type="match status" value="1"/>
</dbReference>